<feature type="transmembrane region" description="Helical" evidence="12">
    <location>
        <begin position="117"/>
        <end position="142"/>
    </location>
</feature>
<feature type="transmembrane region" description="Helical" evidence="12">
    <location>
        <begin position="6"/>
        <end position="22"/>
    </location>
</feature>
<dbReference type="InterPro" id="IPR001734">
    <property type="entry name" value="Na/solute_symporter"/>
</dbReference>
<feature type="transmembrane region" description="Helical" evidence="12">
    <location>
        <begin position="77"/>
        <end position="96"/>
    </location>
</feature>
<proteinExistence type="inferred from homology"/>
<dbReference type="GO" id="GO:0005886">
    <property type="term" value="C:plasma membrane"/>
    <property type="evidence" value="ECO:0007669"/>
    <property type="project" value="UniProtKB-SubCell"/>
</dbReference>
<evidence type="ECO:0000256" key="12">
    <source>
        <dbReference type="SAM" id="Phobius"/>
    </source>
</evidence>
<evidence type="ECO:0000256" key="1">
    <source>
        <dbReference type="ARBA" id="ARBA00004651"/>
    </source>
</evidence>
<evidence type="ECO:0000256" key="2">
    <source>
        <dbReference type="ARBA" id="ARBA00006434"/>
    </source>
</evidence>
<keyword evidence="7" id="KW-0915">Sodium</keyword>
<feature type="transmembrane region" description="Helical" evidence="12">
    <location>
        <begin position="513"/>
        <end position="532"/>
    </location>
</feature>
<feature type="transmembrane region" description="Helical" evidence="12">
    <location>
        <begin position="231"/>
        <end position="250"/>
    </location>
</feature>
<evidence type="ECO:0000256" key="4">
    <source>
        <dbReference type="ARBA" id="ARBA00022475"/>
    </source>
</evidence>
<dbReference type="GO" id="GO:0006814">
    <property type="term" value="P:sodium ion transport"/>
    <property type="evidence" value="ECO:0007669"/>
    <property type="project" value="UniProtKB-KW"/>
</dbReference>
<evidence type="ECO:0000256" key="8">
    <source>
        <dbReference type="ARBA" id="ARBA00023065"/>
    </source>
</evidence>
<feature type="transmembrane region" description="Helical" evidence="12">
    <location>
        <begin position="538"/>
        <end position="559"/>
    </location>
</feature>
<dbReference type="GO" id="GO:0015293">
    <property type="term" value="F:symporter activity"/>
    <property type="evidence" value="ECO:0007669"/>
    <property type="project" value="TreeGrafter"/>
</dbReference>
<name>A0A7K3WTK8_9FLAO</name>
<comment type="caution">
    <text evidence="13">The sequence shown here is derived from an EMBL/GenBank/DDBJ whole genome shotgun (WGS) entry which is preliminary data.</text>
</comment>
<keyword evidence="4" id="KW-1003">Cell membrane</keyword>
<keyword evidence="6 12" id="KW-1133">Transmembrane helix</keyword>
<comment type="similarity">
    <text evidence="2 11">Belongs to the sodium:solute symporter (SSF) (TC 2.A.21) family.</text>
</comment>
<dbReference type="InterPro" id="IPR051163">
    <property type="entry name" value="Sodium:Solute_Symporter_SSF"/>
</dbReference>
<reference evidence="13 14" key="1">
    <citation type="submission" date="2020-02" db="EMBL/GenBank/DDBJ databases">
        <title>Out from the shadows clarifying the taxonomy of the family Cryomorphaceae and related taxa by utilizing the GTDB taxonomic framework.</title>
        <authorList>
            <person name="Bowman J.P."/>
        </authorList>
    </citation>
    <scope>NUCLEOTIDE SEQUENCE [LARGE SCALE GENOMIC DNA]</scope>
    <source>
        <strain evidence="13 14">QSSC 1-22</strain>
    </source>
</reference>
<evidence type="ECO:0000313" key="14">
    <source>
        <dbReference type="Proteomes" id="UP000486602"/>
    </source>
</evidence>
<dbReference type="AlphaFoldDB" id="A0A7K3WTK8"/>
<evidence type="ECO:0000256" key="11">
    <source>
        <dbReference type="RuleBase" id="RU362091"/>
    </source>
</evidence>
<feature type="transmembrane region" description="Helical" evidence="12">
    <location>
        <begin position="148"/>
        <end position="167"/>
    </location>
</feature>
<feature type="transmembrane region" description="Helical" evidence="12">
    <location>
        <begin position="484"/>
        <end position="506"/>
    </location>
</feature>
<dbReference type="InterPro" id="IPR038377">
    <property type="entry name" value="Na/Glc_symporter_sf"/>
</dbReference>
<dbReference type="PROSITE" id="PS50283">
    <property type="entry name" value="NA_SOLUT_SYMP_3"/>
    <property type="match status" value="1"/>
</dbReference>
<evidence type="ECO:0000256" key="7">
    <source>
        <dbReference type="ARBA" id="ARBA00023053"/>
    </source>
</evidence>
<sequence length="567" mass="62363">MSGLDYAVMLGTLLTIVIYGTLKTRKSKNIEGYFLGDNKLKWGTIGLSVMATQASAITFLSTPGLAFESGMAFVQNYLGLPIALIIISIVFIPIYYKLKVYTAYEYLERRFDLKSRLLAASLFLIQRGLAAGITIYAPAIVLSSVLNWNLTLTILVVGVLVIIYTVSGGSKAVSLTQKWQMGIILIGMGIAFGTIINNLPQGVGVIDGLKLAGKMGKTDAINFSFDVKERYTFWSGITGGLFLALSYFGTDQSQVQRYLGGSSVRESRMGLMFNAVLKIPMQFFILLTGVLVFVFFQFQQHDVLFDSTSLGLLENTESKGQLDELRSEHYANHDKKEAASYELISAMDNGNEDAIDRATTNLRELNAEGKSLRNAAKELVISEFPNNTQRDSDYVFITYILNFMPAGLIGLLLAVILSAAMSSTAGELNALGSTSSVDFYKRVIQPGKSEKHYLIASKWLTALWGAIALGFALTADLFENLIEAVNILGSIFYGTILGIFLVAFFFKFVRGRSVFIAALLAQISVILTFIFFSEYISYLYFNIIGCGLVILFGILFSAIENRKPVVE</sequence>
<dbReference type="CDD" id="cd11494">
    <property type="entry name" value="SLC5sbd_NIS-like_u2"/>
    <property type="match status" value="1"/>
</dbReference>
<feature type="transmembrane region" description="Helical" evidence="12">
    <location>
        <begin position="42"/>
        <end position="65"/>
    </location>
</feature>
<dbReference type="RefSeq" id="WP_163285389.1">
    <property type="nucleotide sequence ID" value="NZ_JAAGVY010000018.1"/>
</dbReference>
<feature type="transmembrane region" description="Helical" evidence="12">
    <location>
        <begin position="394"/>
        <end position="417"/>
    </location>
</feature>
<keyword evidence="10" id="KW-0739">Sodium transport</keyword>
<keyword evidence="3" id="KW-0813">Transport</keyword>
<evidence type="ECO:0000313" key="13">
    <source>
        <dbReference type="EMBL" id="NEN23995.1"/>
    </source>
</evidence>
<evidence type="ECO:0000256" key="3">
    <source>
        <dbReference type="ARBA" id="ARBA00022448"/>
    </source>
</evidence>
<dbReference type="PANTHER" id="PTHR42985:SF47">
    <property type="entry name" value="INTEGRAL MEMBRANE TRANSPORT PROTEIN"/>
    <property type="match status" value="1"/>
</dbReference>
<gene>
    <name evidence="13" type="ORF">G3O08_10840</name>
</gene>
<feature type="transmembrane region" description="Helical" evidence="12">
    <location>
        <begin position="459"/>
        <end position="478"/>
    </location>
</feature>
<keyword evidence="9 12" id="KW-0472">Membrane</keyword>
<dbReference type="EMBL" id="JAAGVY010000018">
    <property type="protein sequence ID" value="NEN23995.1"/>
    <property type="molecule type" value="Genomic_DNA"/>
</dbReference>
<evidence type="ECO:0000256" key="6">
    <source>
        <dbReference type="ARBA" id="ARBA00022989"/>
    </source>
</evidence>
<dbReference type="PANTHER" id="PTHR42985">
    <property type="entry name" value="SODIUM-COUPLED MONOCARBOXYLATE TRANSPORTER"/>
    <property type="match status" value="1"/>
</dbReference>
<accession>A0A7K3WTK8</accession>
<dbReference type="Proteomes" id="UP000486602">
    <property type="component" value="Unassembled WGS sequence"/>
</dbReference>
<keyword evidence="8" id="KW-0406">Ion transport</keyword>
<dbReference type="Pfam" id="PF00474">
    <property type="entry name" value="SSF"/>
    <property type="match status" value="2"/>
</dbReference>
<protein>
    <submittedName>
        <fullName evidence="13">Sodium:solute symporter</fullName>
    </submittedName>
</protein>
<comment type="subcellular location">
    <subcellularLocation>
        <location evidence="1">Cell membrane</location>
        <topology evidence="1">Multi-pass membrane protein</topology>
    </subcellularLocation>
</comment>
<evidence type="ECO:0000256" key="5">
    <source>
        <dbReference type="ARBA" id="ARBA00022692"/>
    </source>
</evidence>
<evidence type="ECO:0000256" key="10">
    <source>
        <dbReference type="ARBA" id="ARBA00023201"/>
    </source>
</evidence>
<evidence type="ECO:0000256" key="9">
    <source>
        <dbReference type="ARBA" id="ARBA00023136"/>
    </source>
</evidence>
<keyword evidence="14" id="KW-1185">Reference proteome</keyword>
<feature type="transmembrane region" description="Helical" evidence="12">
    <location>
        <begin position="271"/>
        <end position="296"/>
    </location>
</feature>
<dbReference type="Gene3D" id="1.20.1730.10">
    <property type="entry name" value="Sodium/glucose cotransporter"/>
    <property type="match status" value="1"/>
</dbReference>
<organism evidence="13 14">
    <name type="scientific">Cryomorpha ignava</name>
    <dbReference type="NCBI Taxonomy" id="101383"/>
    <lineage>
        <taxon>Bacteria</taxon>
        <taxon>Pseudomonadati</taxon>
        <taxon>Bacteroidota</taxon>
        <taxon>Flavobacteriia</taxon>
        <taxon>Flavobacteriales</taxon>
        <taxon>Cryomorphaceae</taxon>
        <taxon>Cryomorpha</taxon>
    </lineage>
</organism>
<feature type="transmembrane region" description="Helical" evidence="12">
    <location>
        <begin position="179"/>
        <end position="199"/>
    </location>
</feature>
<keyword evidence="5 12" id="KW-0812">Transmembrane</keyword>